<dbReference type="EMBL" id="OE839847">
    <property type="protein sequence ID" value="CAD7588736.1"/>
    <property type="molecule type" value="Genomic_DNA"/>
</dbReference>
<name>A0A7R9JSX4_TIMGE</name>
<evidence type="ECO:0000313" key="1">
    <source>
        <dbReference type="EMBL" id="CAD7588736.1"/>
    </source>
</evidence>
<accession>A0A7R9JSX4</accession>
<gene>
    <name evidence="1" type="ORF">TGEB3V08_LOCUS2773</name>
</gene>
<sequence>MSKAALDEKLYDEDIKLSLNSKTPMTDIQTPTYVRAMKPVNRKTAEYHRGQKRDSCGLEAYREIRRDEYNPGAILETVSVRKSSRNWEHAQRVPSLMCMVSVWPSVERYTPSPDTVLIFMCGSACGDEGQGRDVTGAGRGAAMFNVLINSRTKPSGTFVLPVKLYINRLNILR</sequence>
<reference evidence="1" key="1">
    <citation type="submission" date="2020-11" db="EMBL/GenBank/DDBJ databases">
        <authorList>
            <person name="Tran Van P."/>
        </authorList>
    </citation>
    <scope>NUCLEOTIDE SEQUENCE</scope>
</reference>
<organism evidence="1">
    <name type="scientific">Timema genevievae</name>
    <name type="common">Walking stick</name>
    <dbReference type="NCBI Taxonomy" id="629358"/>
    <lineage>
        <taxon>Eukaryota</taxon>
        <taxon>Metazoa</taxon>
        <taxon>Ecdysozoa</taxon>
        <taxon>Arthropoda</taxon>
        <taxon>Hexapoda</taxon>
        <taxon>Insecta</taxon>
        <taxon>Pterygota</taxon>
        <taxon>Neoptera</taxon>
        <taxon>Polyneoptera</taxon>
        <taxon>Phasmatodea</taxon>
        <taxon>Timematodea</taxon>
        <taxon>Timematoidea</taxon>
        <taxon>Timematidae</taxon>
        <taxon>Timema</taxon>
    </lineage>
</organism>
<proteinExistence type="predicted"/>
<dbReference type="AlphaFoldDB" id="A0A7R9JSX4"/>
<protein>
    <submittedName>
        <fullName evidence="1">Uncharacterized protein</fullName>
    </submittedName>
</protein>